<feature type="compositionally biased region" description="Basic and acidic residues" evidence="2">
    <location>
        <begin position="483"/>
        <end position="497"/>
    </location>
</feature>
<feature type="compositionally biased region" description="Gly residues" evidence="2">
    <location>
        <begin position="25"/>
        <end position="35"/>
    </location>
</feature>
<name>A0A6I9R8J3_ELAGV</name>
<feature type="region of interest" description="Disordered" evidence="2">
    <location>
        <begin position="123"/>
        <end position="154"/>
    </location>
</feature>
<dbReference type="PANTHER" id="PTHR33448">
    <property type="entry name" value="CHLOROPLAST PROTEIN HCF243-RELATED"/>
    <property type="match status" value="1"/>
</dbReference>
<dbReference type="InParanoid" id="A0A6I9R8J3"/>
<evidence type="ECO:0000256" key="1">
    <source>
        <dbReference type="SAM" id="Coils"/>
    </source>
</evidence>
<dbReference type="KEGG" id="egu:105043451"/>
<feature type="compositionally biased region" description="Basic and acidic residues" evidence="2">
    <location>
        <begin position="504"/>
        <end position="524"/>
    </location>
</feature>
<feature type="compositionally biased region" description="Basic and acidic residues" evidence="2">
    <location>
        <begin position="423"/>
        <end position="450"/>
    </location>
</feature>
<feature type="compositionally biased region" description="Gly residues" evidence="2">
    <location>
        <begin position="1"/>
        <end position="14"/>
    </location>
</feature>
<gene>
    <name evidence="4" type="primary">LOC105043451</name>
</gene>
<feature type="compositionally biased region" description="Acidic residues" evidence="2">
    <location>
        <begin position="594"/>
        <end position="614"/>
    </location>
</feature>
<proteinExistence type="predicted"/>
<feature type="compositionally biased region" description="Basic and acidic residues" evidence="2">
    <location>
        <begin position="135"/>
        <end position="145"/>
    </location>
</feature>
<feature type="region of interest" description="Disordered" evidence="2">
    <location>
        <begin position="652"/>
        <end position="684"/>
    </location>
</feature>
<feature type="region of interest" description="Disordered" evidence="2">
    <location>
        <begin position="50"/>
        <end position="110"/>
    </location>
</feature>
<accession>A0A6I9R8J3</accession>
<dbReference type="FunCoup" id="A0A6I9R8J3">
    <property type="interactions" value="2484"/>
</dbReference>
<keyword evidence="3" id="KW-1185">Reference proteome</keyword>
<dbReference type="PANTHER" id="PTHR33448:SF4">
    <property type="entry name" value="CHLOROPLAST PROTEIN HCF243"/>
    <property type="match status" value="1"/>
</dbReference>
<feature type="coiled-coil region" evidence="1">
    <location>
        <begin position="542"/>
        <end position="569"/>
    </location>
</feature>
<keyword evidence="1" id="KW-0175">Coiled coil</keyword>
<evidence type="ECO:0000313" key="4">
    <source>
        <dbReference type="RefSeq" id="XP_010919304.2"/>
    </source>
</evidence>
<dbReference type="OrthoDB" id="1934890at2759"/>
<feature type="compositionally biased region" description="Basic and acidic residues" evidence="2">
    <location>
        <begin position="458"/>
        <end position="476"/>
    </location>
</feature>
<feature type="region of interest" description="Disordered" evidence="2">
    <location>
        <begin position="313"/>
        <end position="392"/>
    </location>
</feature>
<dbReference type="GeneID" id="105043451"/>
<evidence type="ECO:0000256" key="2">
    <source>
        <dbReference type="SAM" id="MobiDB-lite"/>
    </source>
</evidence>
<evidence type="ECO:0000313" key="3">
    <source>
        <dbReference type="Proteomes" id="UP000504607"/>
    </source>
</evidence>
<protein>
    <submittedName>
        <fullName evidence="4">Uncharacterized protein LOC105043451</fullName>
    </submittedName>
</protein>
<dbReference type="RefSeq" id="XP_010919304.2">
    <property type="nucleotide sequence ID" value="XM_010921002.3"/>
</dbReference>
<organism evidence="3 4">
    <name type="scientific">Elaeis guineensis var. tenera</name>
    <name type="common">Oil palm</name>
    <dbReference type="NCBI Taxonomy" id="51953"/>
    <lineage>
        <taxon>Eukaryota</taxon>
        <taxon>Viridiplantae</taxon>
        <taxon>Streptophyta</taxon>
        <taxon>Embryophyta</taxon>
        <taxon>Tracheophyta</taxon>
        <taxon>Spermatophyta</taxon>
        <taxon>Magnoliopsida</taxon>
        <taxon>Liliopsida</taxon>
        <taxon>Arecaceae</taxon>
        <taxon>Arecoideae</taxon>
        <taxon>Cocoseae</taxon>
        <taxon>Elaeidinae</taxon>
        <taxon>Elaeis</taxon>
    </lineage>
</organism>
<feature type="region of interest" description="Disordered" evidence="2">
    <location>
        <begin position="423"/>
        <end position="524"/>
    </location>
</feature>
<dbReference type="Proteomes" id="UP000504607">
    <property type="component" value="Chromosome 1"/>
</dbReference>
<feature type="region of interest" description="Disordered" evidence="2">
    <location>
        <begin position="1"/>
        <end position="38"/>
    </location>
</feature>
<feature type="region of interest" description="Disordered" evidence="2">
    <location>
        <begin position="576"/>
        <end position="620"/>
    </location>
</feature>
<reference evidence="4" key="1">
    <citation type="submission" date="2025-08" db="UniProtKB">
        <authorList>
            <consortium name="RefSeq"/>
        </authorList>
    </citation>
    <scope>IDENTIFICATION</scope>
</reference>
<sequence length="779" mass="85265">MRSPAMGGGGGRGGETPQPTHRSASGGGGGGGGGRSELFICFTPRSISMCAPSARSLPSPGRNHRDPAAPPLSASLSRRLRSSGSLKGGQSPMFPARKGGAFRGAEPSSPKVTCIGQVRVKSKAKNMGEGAALRSRSDSLRKRQEGNNGIGEEERECSRNQSWVYQLPTSIYEALRSIGSEFNCFLPCGKGRSPCFSLSKAREEKGGVEGRGGKRSASSCGVVFARWLMAIEESEEGEGGEMAGLVVGERDRELDLVLREREDWEAKVEEVGKEGWVEEVVCVPPKNALLLMRCRSDPVKMAALTSRLFGSPAMKVQAEEEEEEEKGDGNEERKEVGRHLVVEEAGEGDGQESKIGEAERKECETQRSLEGVTLSVSVKDEEGDSKGRGCVEKEKGIKEAGFLDESLLTDPNEVVEAARTELQEKQHEKVLNDETVSLKRGDEKDGKGKESSSCSSECNKEKEENIVKKETEEGRASRFSSECNKEGIRRSSSCKEKERRRHGFSTEREARRHSFSTEKEASRASICVDKEGRICWSFIIDSEEMEVRSEELAAEAQGHKKKEQFLEEEEIRKAEEVEKMKRTGEAGVVPEERREEEEGGGGEREEEEEEEEEEKEKREELPDCLLLMTYEPKLSMEVSRETWVCSTNFPHGHHHHDGHSPKGGGTKKSKGKAGVDSASDHGRCVNVDKVGDGRCVESMEVIQSIESSPQHLPPPPPVPPLPSAVEETLASGVAAALVPAFQPFVLTRCKSEPVRPSARLVADGGFWKNRHKPVDAIGF</sequence>
<feature type="compositionally biased region" description="Basic and acidic residues" evidence="2">
    <location>
        <begin position="327"/>
        <end position="342"/>
    </location>
</feature>
<feature type="compositionally biased region" description="Basic and acidic residues" evidence="2">
    <location>
        <begin position="378"/>
        <end position="392"/>
    </location>
</feature>
<dbReference type="AlphaFoldDB" id="A0A6I9R8J3"/>
<feature type="compositionally biased region" description="Basic and acidic residues" evidence="2">
    <location>
        <begin position="351"/>
        <end position="367"/>
    </location>
</feature>